<dbReference type="GO" id="GO:2000022">
    <property type="term" value="P:regulation of jasmonic acid mediated signaling pathway"/>
    <property type="evidence" value="ECO:0007669"/>
    <property type="project" value="UniProtKB-UniRule"/>
</dbReference>
<organism evidence="6 7">
    <name type="scientific">Arabis nemorensis</name>
    <dbReference type="NCBI Taxonomy" id="586526"/>
    <lineage>
        <taxon>Eukaryota</taxon>
        <taxon>Viridiplantae</taxon>
        <taxon>Streptophyta</taxon>
        <taxon>Embryophyta</taxon>
        <taxon>Tracheophyta</taxon>
        <taxon>Spermatophyta</taxon>
        <taxon>Magnoliopsida</taxon>
        <taxon>eudicotyledons</taxon>
        <taxon>Gunneridae</taxon>
        <taxon>Pentapetalae</taxon>
        <taxon>rosids</taxon>
        <taxon>malvids</taxon>
        <taxon>Brassicales</taxon>
        <taxon>Brassicaceae</taxon>
        <taxon>Arabideae</taxon>
        <taxon>Arabis</taxon>
    </lineage>
</organism>
<feature type="region of interest" description="Disordered" evidence="4">
    <location>
        <begin position="1"/>
        <end position="33"/>
    </location>
</feature>
<comment type="subcellular location">
    <subcellularLocation>
        <location evidence="2">Mitochondrion inner membrane</location>
        <topology evidence="2">Multi-pass membrane protein</topology>
    </subcellularLocation>
    <subcellularLocation>
        <location evidence="3">Nucleus</location>
    </subcellularLocation>
</comment>
<dbReference type="InterPro" id="IPR002994">
    <property type="entry name" value="Surf1/Shy1"/>
</dbReference>
<evidence type="ECO:0000313" key="7">
    <source>
        <dbReference type="Proteomes" id="UP000489600"/>
    </source>
</evidence>
<evidence type="ECO:0000259" key="5">
    <source>
        <dbReference type="PROSITE" id="PS51320"/>
    </source>
</evidence>
<feature type="compositionally biased region" description="Polar residues" evidence="4">
    <location>
        <begin position="1"/>
        <end position="16"/>
    </location>
</feature>
<dbReference type="PROSITE" id="PS51320">
    <property type="entry name" value="TIFY"/>
    <property type="match status" value="1"/>
</dbReference>
<dbReference type="Pfam" id="PF06200">
    <property type="entry name" value="tify"/>
    <property type="match status" value="1"/>
</dbReference>
<protein>
    <recommendedName>
        <fullName evidence="2 3">Multifunctional fusion protein</fullName>
    </recommendedName>
    <domain>
        <recommendedName>
            <fullName evidence="3">Protein TIFY</fullName>
        </recommendedName>
        <alternativeName>
            <fullName evidence="3">Jasmonate ZIM domain-containing protein</fullName>
        </alternativeName>
    </domain>
    <domain>
        <recommendedName>
            <fullName evidence="2">SURF1-like protein</fullName>
        </recommendedName>
    </domain>
</protein>
<dbReference type="PANTHER" id="PTHR33077">
    <property type="entry name" value="PROTEIN TIFY 4A-RELATED-RELATED"/>
    <property type="match status" value="1"/>
</dbReference>
<dbReference type="PANTHER" id="PTHR33077:SF151">
    <property type="entry name" value="PROTEIN TIFY 6A-RELATED"/>
    <property type="match status" value="1"/>
</dbReference>
<comment type="domain">
    <text evidence="3">The jas domain is required for interaction with COI1.</text>
</comment>
<dbReference type="Proteomes" id="UP000489600">
    <property type="component" value="Unassembled WGS sequence"/>
</dbReference>
<evidence type="ECO:0000313" key="6">
    <source>
        <dbReference type="EMBL" id="VVB00890.1"/>
    </source>
</evidence>
<dbReference type="OrthoDB" id="1939212at2759"/>
<name>A0A565BGZ4_9BRAS</name>
<reference evidence="6" key="1">
    <citation type="submission" date="2019-07" db="EMBL/GenBank/DDBJ databases">
        <authorList>
            <person name="Dittberner H."/>
        </authorList>
    </citation>
    <scope>NUCLEOTIDE SEQUENCE [LARGE SCALE GENOMIC DNA]</scope>
</reference>
<evidence type="ECO:0000256" key="3">
    <source>
        <dbReference type="RuleBase" id="RU369065"/>
    </source>
</evidence>
<dbReference type="SMART" id="SM00979">
    <property type="entry name" value="TIFY"/>
    <property type="match status" value="1"/>
</dbReference>
<feature type="domain" description="Tify" evidence="5">
    <location>
        <begin position="28"/>
        <end position="63"/>
    </location>
</feature>
<comment type="similarity">
    <text evidence="1 3">Belongs to the TIFY/JAZ family.</text>
</comment>
<comment type="caution">
    <text evidence="6">The sequence shown here is derived from an EMBL/GenBank/DDBJ whole genome shotgun (WGS) entry which is preliminary data.</text>
</comment>
<dbReference type="GO" id="GO:0005743">
    <property type="term" value="C:mitochondrial inner membrane"/>
    <property type="evidence" value="ECO:0007669"/>
    <property type="project" value="UniProtKB-SubCell"/>
</dbReference>
<keyword evidence="7" id="KW-1185">Reference proteome</keyword>
<dbReference type="EMBL" id="CABITT030000004">
    <property type="protein sequence ID" value="VVB00890.1"/>
    <property type="molecule type" value="Genomic_DNA"/>
</dbReference>
<dbReference type="AlphaFoldDB" id="A0A565BGZ4"/>
<evidence type="ECO:0000256" key="2">
    <source>
        <dbReference type="RuleBase" id="RU363076"/>
    </source>
</evidence>
<dbReference type="GO" id="GO:0031347">
    <property type="term" value="P:regulation of defense response"/>
    <property type="evidence" value="ECO:0007669"/>
    <property type="project" value="UniProtKB-UniRule"/>
</dbReference>
<comment type="similarity">
    <text evidence="2">Belongs to the SURF1 family.</text>
</comment>
<keyword evidence="2" id="KW-0999">Mitochondrion inner membrane</keyword>
<feature type="compositionally biased region" description="Low complexity" evidence="4">
    <location>
        <begin position="22"/>
        <end position="33"/>
    </location>
</feature>
<dbReference type="GO" id="GO:0009611">
    <property type="term" value="P:response to wounding"/>
    <property type="evidence" value="ECO:0007669"/>
    <property type="project" value="UniProtKB-UniRule"/>
</dbReference>
<dbReference type="Pfam" id="PF09425">
    <property type="entry name" value="Jas_motif"/>
    <property type="match status" value="1"/>
</dbReference>
<gene>
    <name evidence="6" type="ORF">ANE_LOCUS11334</name>
</gene>
<keyword evidence="2" id="KW-0496">Mitochondrion</keyword>
<keyword evidence="3" id="KW-1184">Jasmonic acid signaling pathway</keyword>
<feature type="compositionally biased region" description="Polar residues" evidence="4">
    <location>
        <begin position="120"/>
        <end position="140"/>
    </location>
</feature>
<dbReference type="Pfam" id="PF02104">
    <property type="entry name" value="SURF1"/>
    <property type="match status" value="1"/>
</dbReference>
<comment type="function">
    <text evidence="2">Probably involved in the biogenesis of the COX complex.</text>
</comment>
<dbReference type="PROSITE" id="PS50895">
    <property type="entry name" value="SURF1"/>
    <property type="match status" value="1"/>
</dbReference>
<evidence type="ECO:0000256" key="4">
    <source>
        <dbReference type="SAM" id="MobiDB-lite"/>
    </source>
</evidence>
<sequence length="369" mass="41111">MPSHQHQLGMNKNGGLTTILYRSPSTPRGSPPGQLTIFYAGSVSVYEDISTEKADAIMLLAGNGPQAKPVPMSKSQKPVHHSLATIDPPTMHPSFLPFTSYIVSETGSGSNGVTRLGGSKTMSSLASTPQNDQTDASNMVPSVGLPQARKASLTRFLEKRKERVINVSPYYVDNKSSVECRKPISNVEEKRINTVMVLRQLCLQMEPMKLMNTKKNVDKLGFRRVVCKGIFDKKISIYVGPKPRRSMENYYEKGFYVITPLLPILNEPNSVKSPILVNRRWVPSDWKEESQESTEIDIVAITNRLRKADKLLSSQQNFLSKFLYKLNKQVVTKDQEVSSVMHEEVVVGMVRKSEVPGIFVLPNDPSSGK</sequence>
<proteinExistence type="inferred from homology"/>
<comment type="function">
    <text evidence="3">Repressor of jasmonate responses.</text>
</comment>
<dbReference type="InterPro" id="IPR018467">
    <property type="entry name" value="CCT_CS"/>
</dbReference>
<keyword evidence="3" id="KW-0539">Nucleus</keyword>
<dbReference type="InterPro" id="IPR040390">
    <property type="entry name" value="TIFY/JAZ"/>
</dbReference>
<evidence type="ECO:0000256" key="1">
    <source>
        <dbReference type="ARBA" id="ARBA00008614"/>
    </source>
</evidence>
<dbReference type="InterPro" id="IPR010399">
    <property type="entry name" value="Tify_dom"/>
</dbReference>
<accession>A0A565BGZ4</accession>
<feature type="region of interest" description="Disordered" evidence="4">
    <location>
        <begin position="109"/>
        <end position="141"/>
    </location>
</feature>
<dbReference type="GO" id="GO:0005634">
    <property type="term" value="C:nucleus"/>
    <property type="evidence" value="ECO:0007669"/>
    <property type="project" value="UniProtKB-SubCell"/>
</dbReference>
<keyword evidence="2" id="KW-0472">Membrane</keyword>